<evidence type="ECO:0000313" key="3">
    <source>
        <dbReference type="EMBL" id="CAH3019475.1"/>
    </source>
</evidence>
<evidence type="ECO:0000256" key="2">
    <source>
        <dbReference type="SAM" id="SignalP"/>
    </source>
</evidence>
<name>A0ABN8LTU9_9CNID</name>
<reference evidence="3 4" key="1">
    <citation type="submission" date="2022-05" db="EMBL/GenBank/DDBJ databases">
        <authorList>
            <consortium name="Genoscope - CEA"/>
            <person name="William W."/>
        </authorList>
    </citation>
    <scope>NUCLEOTIDE SEQUENCE [LARGE SCALE GENOMIC DNA]</scope>
</reference>
<feature type="chain" id="PRO_5045709038" evidence="2">
    <location>
        <begin position="19"/>
        <end position="280"/>
    </location>
</feature>
<protein>
    <submittedName>
        <fullName evidence="3">Uncharacterized protein</fullName>
    </submittedName>
</protein>
<proteinExistence type="predicted"/>
<evidence type="ECO:0000256" key="1">
    <source>
        <dbReference type="SAM" id="MobiDB-lite"/>
    </source>
</evidence>
<sequence>VFFLIVVEPALRVLFAISQLPVTLKKSCKDRCEPHAIVVSDGMDSDKSVEELSKTFQGLSSPSKEDQSVDLPLPRIKRQLNRTSSESSDSPSDSSPERTPITCDLSSCHQHASGIFHGRADPITNDEVLELMASQNSQHLSSSVQGGRSKRVSCNVSFLISTKNLSSSDAAVDAMGVWKLSKSKRKNCRGQMVRRRTYRNKAWKDLVKAVVEPEEFPYVFIQYRFEGEPCSFDLLPHGNSKGNQLPYVRVNPSTMQLLKKETDDKASARKPFHNVEKKVG</sequence>
<feature type="signal peptide" evidence="2">
    <location>
        <begin position="1"/>
        <end position="18"/>
    </location>
</feature>
<evidence type="ECO:0000313" key="4">
    <source>
        <dbReference type="Proteomes" id="UP001159427"/>
    </source>
</evidence>
<keyword evidence="2" id="KW-0732">Signal</keyword>
<organism evidence="3 4">
    <name type="scientific">Porites evermanni</name>
    <dbReference type="NCBI Taxonomy" id="104178"/>
    <lineage>
        <taxon>Eukaryota</taxon>
        <taxon>Metazoa</taxon>
        <taxon>Cnidaria</taxon>
        <taxon>Anthozoa</taxon>
        <taxon>Hexacorallia</taxon>
        <taxon>Scleractinia</taxon>
        <taxon>Fungiina</taxon>
        <taxon>Poritidae</taxon>
        <taxon>Porites</taxon>
    </lineage>
</organism>
<feature type="region of interest" description="Disordered" evidence="1">
    <location>
        <begin position="53"/>
        <end position="103"/>
    </location>
</feature>
<feature type="region of interest" description="Disordered" evidence="1">
    <location>
        <begin position="260"/>
        <end position="280"/>
    </location>
</feature>
<gene>
    <name evidence="3" type="ORF">PEVE_00002702</name>
</gene>
<feature type="compositionally biased region" description="Low complexity" evidence="1">
    <location>
        <begin position="84"/>
        <end position="94"/>
    </location>
</feature>
<feature type="non-terminal residue" evidence="3">
    <location>
        <position position="280"/>
    </location>
</feature>
<keyword evidence="4" id="KW-1185">Reference proteome</keyword>
<accession>A0ABN8LTU9</accession>
<dbReference type="EMBL" id="CALNXI010000116">
    <property type="protein sequence ID" value="CAH3019475.1"/>
    <property type="molecule type" value="Genomic_DNA"/>
</dbReference>
<feature type="non-terminal residue" evidence="3">
    <location>
        <position position="1"/>
    </location>
</feature>
<comment type="caution">
    <text evidence="3">The sequence shown here is derived from an EMBL/GenBank/DDBJ whole genome shotgun (WGS) entry which is preliminary data.</text>
</comment>
<dbReference type="Proteomes" id="UP001159427">
    <property type="component" value="Unassembled WGS sequence"/>
</dbReference>